<dbReference type="VEuPathDB" id="FungiDB:AeMF1_003062"/>
<protein>
    <submittedName>
        <fullName evidence="4">Uncharacterized protein</fullName>
    </submittedName>
</protein>
<evidence type="ECO:0000256" key="1">
    <source>
        <dbReference type="SAM" id="MobiDB-lite"/>
    </source>
</evidence>
<gene>
    <name evidence="3" type="ORF">Ae201684_011082</name>
    <name evidence="4" type="ORF">Ae201684_011083</name>
</gene>
<proteinExistence type="predicted"/>
<evidence type="ECO:0000313" key="3">
    <source>
        <dbReference type="EMBL" id="KAF0731781.1"/>
    </source>
</evidence>
<dbReference type="Proteomes" id="UP000481153">
    <property type="component" value="Unassembled WGS sequence"/>
</dbReference>
<feature type="chain" id="PRO_5036174207" evidence="2">
    <location>
        <begin position="22"/>
        <end position="383"/>
    </location>
</feature>
<name>A0A6G0WW49_9STRA</name>
<accession>A0A6G0WW49</accession>
<organism evidence="4 5">
    <name type="scientific">Aphanomyces euteiches</name>
    <dbReference type="NCBI Taxonomy" id="100861"/>
    <lineage>
        <taxon>Eukaryota</taxon>
        <taxon>Sar</taxon>
        <taxon>Stramenopiles</taxon>
        <taxon>Oomycota</taxon>
        <taxon>Saprolegniomycetes</taxon>
        <taxon>Saprolegniales</taxon>
        <taxon>Verrucalvaceae</taxon>
        <taxon>Aphanomyces</taxon>
    </lineage>
</organism>
<evidence type="ECO:0000313" key="5">
    <source>
        <dbReference type="Proteomes" id="UP000481153"/>
    </source>
</evidence>
<dbReference type="VEuPathDB" id="FungiDB:AeMF1_003063"/>
<sequence length="383" mass="43069">MQKTMLRCCLAVLTYVALVLGLPAKIQWRTTQEASYEPRWKEEDLDVEAPQVETTSTTSKTSDEAMNIDASVEEEKIATMESEAKCNDNSDDKEKEDVFVDSQQNSIKEDSKTLKSRETIATIVKTRQKAMMDRISKARRACATVVGQLKNQADNDRASIYALTEQILKAFKEEALKEEVVKANEESIKASNCEENEDPLDNPNVCLQTWTNSTRVLGQLKQRHEEVQDCAEVAGQFDSLRQDQTQTRQEDMGPPVDKTNSQANSSGPDHASSFSEIATTEKEDVKTTTDKKEKNDVTSGKTAVSASKRVQGDYGDHQDQNANKQRVMATRSKKSMGSPSSPCMRFLERVAMTRCLFTSWPLVPQKAWDHHPRLASVFWSERP</sequence>
<keyword evidence="2" id="KW-0732">Signal</keyword>
<dbReference type="EMBL" id="VJMJ01000140">
    <property type="protein sequence ID" value="KAF0731782.1"/>
    <property type="molecule type" value="Genomic_DNA"/>
</dbReference>
<evidence type="ECO:0000313" key="4">
    <source>
        <dbReference type="EMBL" id="KAF0731782.1"/>
    </source>
</evidence>
<reference evidence="4 5" key="1">
    <citation type="submission" date="2019-07" db="EMBL/GenBank/DDBJ databases">
        <title>Genomics analysis of Aphanomyces spp. identifies a new class of oomycete effector associated with host adaptation.</title>
        <authorList>
            <person name="Gaulin E."/>
        </authorList>
    </citation>
    <scope>NUCLEOTIDE SEQUENCE [LARGE SCALE GENOMIC DNA]</scope>
    <source>
        <strain evidence="4 5">ATCC 201684</strain>
    </source>
</reference>
<comment type="caution">
    <text evidence="4">The sequence shown here is derived from an EMBL/GenBank/DDBJ whole genome shotgun (WGS) entry which is preliminary data.</text>
</comment>
<feature type="compositionally biased region" description="Basic and acidic residues" evidence="1">
    <location>
        <begin position="310"/>
        <end position="319"/>
    </location>
</feature>
<feature type="region of interest" description="Disordered" evidence="1">
    <location>
        <begin position="238"/>
        <end position="341"/>
    </location>
</feature>
<evidence type="ECO:0000256" key="2">
    <source>
        <dbReference type="SAM" id="SignalP"/>
    </source>
</evidence>
<keyword evidence="5" id="KW-1185">Reference proteome</keyword>
<dbReference type="AlphaFoldDB" id="A0A6G0WW49"/>
<feature type="signal peptide" evidence="2">
    <location>
        <begin position="1"/>
        <end position="21"/>
    </location>
</feature>
<feature type="compositionally biased region" description="Polar residues" evidence="1">
    <location>
        <begin position="258"/>
        <end position="278"/>
    </location>
</feature>
<dbReference type="EMBL" id="VJMJ01000140">
    <property type="protein sequence ID" value="KAF0731781.1"/>
    <property type="molecule type" value="Genomic_DNA"/>
</dbReference>
<feature type="compositionally biased region" description="Basic and acidic residues" evidence="1">
    <location>
        <begin position="279"/>
        <end position="296"/>
    </location>
</feature>